<dbReference type="EMBL" id="CAKASE010000076">
    <property type="protein sequence ID" value="CAG9577616.1"/>
    <property type="molecule type" value="Genomic_DNA"/>
</dbReference>
<gene>
    <name evidence="1" type="ORF">DCHRY22_LOCUS12430</name>
</gene>
<name>A0A8J2W8Z5_9NEOP</name>
<dbReference type="AlphaFoldDB" id="A0A8J2W8Z5"/>
<evidence type="ECO:0000313" key="2">
    <source>
        <dbReference type="Proteomes" id="UP000789524"/>
    </source>
</evidence>
<comment type="caution">
    <text evidence="1">The sequence shown here is derived from an EMBL/GenBank/DDBJ whole genome shotgun (WGS) entry which is preliminary data.</text>
</comment>
<accession>A0A8J2W8Z5</accession>
<organism evidence="1 2">
    <name type="scientific">Danaus chrysippus</name>
    <name type="common">African queen</name>
    <dbReference type="NCBI Taxonomy" id="151541"/>
    <lineage>
        <taxon>Eukaryota</taxon>
        <taxon>Metazoa</taxon>
        <taxon>Ecdysozoa</taxon>
        <taxon>Arthropoda</taxon>
        <taxon>Hexapoda</taxon>
        <taxon>Insecta</taxon>
        <taxon>Pterygota</taxon>
        <taxon>Neoptera</taxon>
        <taxon>Endopterygota</taxon>
        <taxon>Lepidoptera</taxon>
        <taxon>Glossata</taxon>
        <taxon>Ditrysia</taxon>
        <taxon>Papilionoidea</taxon>
        <taxon>Nymphalidae</taxon>
        <taxon>Danainae</taxon>
        <taxon>Danaini</taxon>
        <taxon>Danaina</taxon>
        <taxon>Danaus</taxon>
        <taxon>Anosia</taxon>
    </lineage>
</organism>
<dbReference type="Proteomes" id="UP000789524">
    <property type="component" value="Unassembled WGS sequence"/>
</dbReference>
<protein>
    <submittedName>
        <fullName evidence="1">(African queen) hypothetical protein</fullName>
    </submittedName>
</protein>
<sequence length="515" mass="58697">MSAAYIIPLDEMDLGLLPNTYSPKRNMPLWSLNNEQCEFRISYNPLEDQTDKDASTHKQDLKTTMCHICKIDVPVKYLKEHRDGVKHKAYLKIANTALERLKDEINNNVYSEERDSLKYFCPHCTTVTEVCDRQKHDNSTDHKNAVLTDRYIKKILDFYTNSTDNIKNTLEFQVAQSKAADKLLNAIQNTKPIDVLNNFDMENYLNELKYKHKMTTNIKVISKGRLLIDIDGNKLEIDEDNFHGILNRDGGCVECIVCKEIFRTENKYIHIRGSKHAYRVTAPITDINCIREIYPSWYHCILCNTITENYSTHTALDSNHSKNFETAFKYFNFQGNVTSLDNLKPNNDHLNDNKSFVLNKTKINLNETNDMKINVISTITSEPGINMNEAIENEPGINMNEAIGDEPGINMNEATINEPGSNMNEAIRNEPGTNMNEATINEPGSNMNEAVRNEPGTNMNETTINEPGSNMNEAIRNEPGVNLKKNEENKANINENVNKINDSDVNVLDAIYAII</sequence>
<reference evidence="1" key="1">
    <citation type="submission" date="2021-09" db="EMBL/GenBank/DDBJ databases">
        <authorList>
            <person name="Martin H S."/>
        </authorList>
    </citation>
    <scope>NUCLEOTIDE SEQUENCE</scope>
</reference>
<keyword evidence="2" id="KW-1185">Reference proteome</keyword>
<evidence type="ECO:0000313" key="1">
    <source>
        <dbReference type="EMBL" id="CAG9577616.1"/>
    </source>
</evidence>
<dbReference type="OrthoDB" id="6927752at2759"/>
<proteinExistence type="predicted"/>